<dbReference type="RefSeq" id="WP_036788877.1">
    <property type="nucleotide sequence ID" value="NZ_JQZV01000003.1"/>
</dbReference>
<dbReference type="Proteomes" id="UP000030101">
    <property type="component" value="Unassembled WGS sequence"/>
</dbReference>
<reference evidence="2 3" key="1">
    <citation type="submission" date="2014-08" db="EMBL/GenBank/DDBJ databases">
        <title>Porphyromonas canoris strain:OH2762 Genome sequencing.</title>
        <authorList>
            <person name="Wallis C."/>
            <person name="Deusch O."/>
            <person name="O'Flynn C."/>
            <person name="Davis I."/>
            <person name="Jospin G."/>
            <person name="Darling A.E."/>
            <person name="Coil D.A."/>
            <person name="Alexiev A."/>
            <person name="Horsfall A."/>
            <person name="Kirkwood N."/>
            <person name="Harris S."/>
            <person name="Eisen J.A."/>
        </authorList>
    </citation>
    <scope>NUCLEOTIDE SEQUENCE [LARGE SCALE GENOMIC DNA]</scope>
    <source>
        <strain evidence="3">COT-108 OH2762</strain>
    </source>
</reference>
<keyword evidence="1" id="KW-0812">Transmembrane</keyword>
<dbReference type="Gene3D" id="1.20.1300.10">
    <property type="entry name" value="Fumarate reductase/succinate dehydrogenase, transmembrane subunit"/>
    <property type="match status" value="1"/>
</dbReference>
<evidence type="ECO:0000313" key="2">
    <source>
        <dbReference type="EMBL" id="KGN93412.1"/>
    </source>
</evidence>
<dbReference type="EMBL" id="JQZV01000003">
    <property type="protein sequence ID" value="KGN93412.1"/>
    <property type="molecule type" value="Genomic_DNA"/>
</dbReference>
<feature type="transmembrane region" description="Helical" evidence="1">
    <location>
        <begin position="57"/>
        <end position="78"/>
    </location>
</feature>
<dbReference type="InterPro" id="IPR034804">
    <property type="entry name" value="SQR/QFR_C/D"/>
</dbReference>
<dbReference type="NCBIfam" id="TIGR02046">
    <property type="entry name" value="sdhC_b558_fam"/>
    <property type="match status" value="1"/>
</dbReference>
<keyword evidence="1" id="KW-1133">Transmembrane helix</keyword>
<feature type="transmembrane region" description="Helical" evidence="1">
    <location>
        <begin position="189"/>
        <end position="213"/>
    </location>
</feature>
<gene>
    <name evidence="2" type="ORF">HQ43_01895</name>
</gene>
<dbReference type="SUPFAM" id="SSF81343">
    <property type="entry name" value="Fumarate reductase respiratory complex transmembrane subunits"/>
    <property type="match status" value="1"/>
</dbReference>
<evidence type="ECO:0000313" key="3">
    <source>
        <dbReference type="Proteomes" id="UP000030101"/>
    </source>
</evidence>
<feature type="transmembrane region" description="Helical" evidence="1">
    <location>
        <begin position="147"/>
        <end position="168"/>
    </location>
</feature>
<comment type="caution">
    <text evidence="2">The sequence shown here is derived from an EMBL/GenBank/DDBJ whole genome shotgun (WGS) entry which is preliminary data.</text>
</comment>
<protein>
    <submittedName>
        <fullName evidence="2">Succinate dehydrogenase</fullName>
    </submittedName>
</protein>
<dbReference type="InterPro" id="IPR011138">
    <property type="entry name" value="Cytochrome_b-558"/>
</dbReference>
<keyword evidence="3" id="KW-1185">Reference proteome</keyword>
<dbReference type="CDD" id="cd03498">
    <property type="entry name" value="SQR_TypeB_2_TM"/>
    <property type="match status" value="1"/>
</dbReference>
<organism evidence="2 3">
    <name type="scientific">Porphyromonas canoris</name>
    <dbReference type="NCBI Taxonomy" id="36875"/>
    <lineage>
        <taxon>Bacteria</taxon>
        <taxon>Pseudomonadati</taxon>
        <taxon>Bacteroidota</taxon>
        <taxon>Bacteroidia</taxon>
        <taxon>Bacteroidales</taxon>
        <taxon>Porphyromonadaceae</taxon>
        <taxon>Porphyromonas</taxon>
    </lineage>
</organism>
<sequence>MWLFNSSIGKKVLMSLTGFFLIVFLLVHATINVVAIFSESGYNAACDFMGTNPIVQFMVPVLALGFILHIAYAFVLTIQNRRARGTDRYASSSKTGIDWSSKNMLVLGVIVLGVLGWHLTHFWSKMQLLEWTGQAPEKGFTLVAQTFSYPIVVVCYLVWLLAIWFHLSHGVWSAFQTLGLNNKIWFKRLRVIGIIYATIVCLMFAAVAVSFYLNSLGLCDNIGHIWTLGSHAAEHTMVPAL</sequence>
<accession>A0ABR4XMV5</accession>
<evidence type="ECO:0000256" key="1">
    <source>
        <dbReference type="SAM" id="Phobius"/>
    </source>
</evidence>
<feature type="transmembrane region" description="Helical" evidence="1">
    <location>
        <begin position="12"/>
        <end position="37"/>
    </location>
</feature>
<name>A0ABR4XMV5_9PORP</name>
<feature type="transmembrane region" description="Helical" evidence="1">
    <location>
        <begin position="99"/>
        <end position="119"/>
    </location>
</feature>
<proteinExistence type="predicted"/>
<keyword evidence="1" id="KW-0472">Membrane</keyword>